<dbReference type="GO" id="GO:0006089">
    <property type="term" value="P:lactate metabolic process"/>
    <property type="evidence" value="ECO:0007669"/>
    <property type="project" value="TreeGrafter"/>
</dbReference>
<evidence type="ECO:0000256" key="7">
    <source>
        <dbReference type="PIRSR" id="PIRSR000102-3"/>
    </source>
</evidence>
<feature type="domain" description="Lactate/malate dehydrogenase C-terminal" evidence="9">
    <location>
        <begin position="147"/>
        <end position="299"/>
    </location>
</feature>
<evidence type="ECO:0000313" key="11">
    <source>
        <dbReference type="Proteomes" id="UP000189670"/>
    </source>
</evidence>
<evidence type="ECO:0000256" key="2">
    <source>
        <dbReference type="ARBA" id="ARBA00023002"/>
    </source>
</evidence>
<dbReference type="PANTHER" id="PTHR43128">
    <property type="entry name" value="L-2-HYDROXYCARBOXYLATE DEHYDROGENASE (NAD(P)(+))"/>
    <property type="match status" value="1"/>
</dbReference>
<dbReference type="InterPro" id="IPR036291">
    <property type="entry name" value="NAD(P)-bd_dom_sf"/>
</dbReference>
<dbReference type="FunFam" id="3.40.50.720:FF:000018">
    <property type="entry name" value="Malate dehydrogenase"/>
    <property type="match status" value="1"/>
</dbReference>
<feature type="binding site" evidence="4 7">
    <location>
        <begin position="9"/>
        <end position="14"/>
    </location>
    <ligand>
        <name>NAD(+)</name>
        <dbReference type="ChEBI" id="CHEBI:57540"/>
    </ligand>
</feature>
<dbReference type="SUPFAM" id="SSF56327">
    <property type="entry name" value="LDH C-terminal domain-like"/>
    <property type="match status" value="1"/>
</dbReference>
<dbReference type="EC" id="1.1.1.37" evidence="4"/>
<dbReference type="SUPFAM" id="SSF51735">
    <property type="entry name" value="NAD(P)-binding Rossmann-fold domains"/>
    <property type="match status" value="1"/>
</dbReference>
<dbReference type="GO" id="GO:0004459">
    <property type="term" value="F:L-lactate dehydrogenase (NAD+) activity"/>
    <property type="evidence" value="ECO:0007669"/>
    <property type="project" value="TreeGrafter"/>
</dbReference>
<dbReference type="InterPro" id="IPR015955">
    <property type="entry name" value="Lactate_DH/Glyco_Ohase_4_C"/>
</dbReference>
<dbReference type="PRINTS" id="PR00086">
    <property type="entry name" value="LLDHDRGNASE"/>
</dbReference>
<dbReference type="PIRSF" id="PIRSF000102">
    <property type="entry name" value="Lac_mal_DH"/>
    <property type="match status" value="1"/>
</dbReference>
<sequence length="311" mass="33115">MNKKITVVGAGNVGATAAQRIAEKELADVVVIDILEGVPQGKALDLAEAAPIELYDSNLSGTQQYEMTADSDVVIITAGLPRKPGMSRDDLLTTNARIVKQVTREIIQYSPNTIILIVSNPLDAMCHVAYEASGLPANRVIGMAGVLDSARLRTFIAMELNVSVSNVHACVLGGHGDTMVPLPRYSTVAGIPITELMPQDRIEALVDRTRKGGAEIVGLLKTGSAYYAPSAAAVEMAEAIIKDQHKILPCAAYLKGEYNIRDLFIGVPVKLGQSGIEQILEINLTPDENQALAASAKAVQGLVETLKTLNY</sequence>
<dbReference type="PANTHER" id="PTHR43128:SF16">
    <property type="entry name" value="L-LACTATE DEHYDROGENASE"/>
    <property type="match status" value="1"/>
</dbReference>
<feature type="binding site" evidence="4 7">
    <location>
        <begin position="118"/>
        <end position="120"/>
    </location>
    <ligand>
        <name>NAD(+)</name>
        <dbReference type="ChEBI" id="CHEBI:57540"/>
    </ligand>
</feature>
<comment type="catalytic activity">
    <reaction evidence="4">
        <text>(S)-malate + NAD(+) = oxaloacetate + NADH + H(+)</text>
        <dbReference type="Rhea" id="RHEA:21432"/>
        <dbReference type="ChEBI" id="CHEBI:15378"/>
        <dbReference type="ChEBI" id="CHEBI:15589"/>
        <dbReference type="ChEBI" id="CHEBI:16452"/>
        <dbReference type="ChEBI" id="CHEBI:57540"/>
        <dbReference type="ChEBI" id="CHEBI:57945"/>
        <dbReference type="EC" id="1.1.1.37"/>
    </reaction>
</comment>
<dbReference type="HAMAP" id="MF_00487">
    <property type="entry name" value="Malate_dehydrog_3"/>
    <property type="match status" value="1"/>
</dbReference>
<dbReference type="Pfam" id="PF00056">
    <property type="entry name" value="Ldh_1_N"/>
    <property type="match status" value="1"/>
</dbReference>
<dbReference type="GO" id="GO:0030060">
    <property type="term" value="F:L-malate dehydrogenase (NAD+) activity"/>
    <property type="evidence" value="ECO:0007669"/>
    <property type="project" value="UniProtKB-UniRule"/>
</dbReference>
<keyword evidence="1 4" id="KW-0816">Tricarboxylic acid cycle</keyword>
<keyword evidence="3 4" id="KW-0520">NAD</keyword>
<dbReference type="FunFam" id="3.90.110.10:FF:000004">
    <property type="entry name" value="Malate dehydrogenase"/>
    <property type="match status" value="1"/>
</dbReference>
<evidence type="ECO:0000313" key="10">
    <source>
        <dbReference type="EMBL" id="ETR70560.1"/>
    </source>
</evidence>
<feature type="binding site" evidence="4 6">
    <location>
        <position position="120"/>
    </location>
    <ligand>
        <name>substrate</name>
    </ligand>
</feature>
<dbReference type="EMBL" id="ATBP01000404">
    <property type="protein sequence ID" value="ETR70560.1"/>
    <property type="molecule type" value="Genomic_DNA"/>
</dbReference>
<dbReference type="AlphaFoldDB" id="A0A1V1P6X1"/>
<dbReference type="InterPro" id="IPR001557">
    <property type="entry name" value="L-lactate/malate_DH"/>
</dbReference>
<protein>
    <recommendedName>
        <fullName evidence="4">Malate dehydrogenase</fullName>
        <ecNumber evidence="4">1.1.1.37</ecNumber>
    </recommendedName>
</protein>
<dbReference type="Gene3D" id="3.90.110.10">
    <property type="entry name" value="Lactate dehydrogenase/glycoside hydrolase, family 4, C-terminal"/>
    <property type="match status" value="1"/>
</dbReference>
<organism evidence="10 11">
    <name type="scientific">Candidatus Magnetoglobus multicellularis str. Araruama</name>
    <dbReference type="NCBI Taxonomy" id="890399"/>
    <lineage>
        <taxon>Bacteria</taxon>
        <taxon>Pseudomonadati</taxon>
        <taxon>Thermodesulfobacteriota</taxon>
        <taxon>Desulfobacteria</taxon>
        <taxon>Desulfobacterales</taxon>
        <taxon>Desulfobacteraceae</taxon>
        <taxon>Candidatus Magnetoglobus</taxon>
    </lineage>
</organism>
<gene>
    <name evidence="4" type="primary">mdh</name>
    <name evidence="10" type="ORF">OMM_03154</name>
</gene>
<dbReference type="GO" id="GO:0006099">
    <property type="term" value="P:tricarboxylic acid cycle"/>
    <property type="evidence" value="ECO:0007669"/>
    <property type="project" value="UniProtKB-UniRule"/>
</dbReference>
<comment type="similarity">
    <text evidence="4">Belongs to the LDH/MDH superfamily. MDH type 3 family.</text>
</comment>
<name>A0A1V1P6X1_9BACT</name>
<dbReference type="Proteomes" id="UP000189670">
    <property type="component" value="Unassembled WGS sequence"/>
</dbReference>
<comment type="function">
    <text evidence="4">Catalyzes the reversible oxidation of malate to oxaloacetate.</text>
</comment>
<evidence type="ECO:0000256" key="5">
    <source>
        <dbReference type="PIRSR" id="PIRSR000102-1"/>
    </source>
</evidence>
<feature type="binding site" evidence="4 6">
    <location>
        <position position="151"/>
    </location>
    <ligand>
        <name>substrate</name>
    </ligand>
</feature>
<comment type="caution">
    <text evidence="10">The sequence shown here is derived from an EMBL/GenBank/DDBJ whole genome shotgun (WGS) entry which is preliminary data.</text>
</comment>
<feature type="binding site" evidence="4 6">
    <location>
        <position position="88"/>
    </location>
    <ligand>
        <name>substrate</name>
    </ligand>
</feature>
<feature type="domain" description="Lactate/malate dehydrogenase N-terminal" evidence="8">
    <location>
        <begin position="4"/>
        <end position="142"/>
    </location>
</feature>
<dbReference type="NCBIfam" id="NF004863">
    <property type="entry name" value="PRK06223.1"/>
    <property type="match status" value="1"/>
</dbReference>
<feature type="binding site" evidence="4 7">
    <location>
        <position position="95"/>
    </location>
    <ligand>
        <name>NAD(+)</name>
        <dbReference type="ChEBI" id="CHEBI:57540"/>
    </ligand>
</feature>
<dbReference type="InterPro" id="IPR022383">
    <property type="entry name" value="Lactate/malate_DH_C"/>
</dbReference>
<dbReference type="InterPro" id="IPR011275">
    <property type="entry name" value="Malate_DH_type3"/>
</dbReference>
<evidence type="ECO:0000259" key="8">
    <source>
        <dbReference type="Pfam" id="PF00056"/>
    </source>
</evidence>
<dbReference type="Gene3D" id="3.40.50.720">
    <property type="entry name" value="NAD(P)-binding Rossmann-like Domain"/>
    <property type="match status" value="1"/>
</dbReference>
<feature type="binding site" evidence="4 6">
    <location>
        <position position="82"/>
    </location>
    <ligand>
        <name>substrate</name>
    </ligand>
</feature>
<proteinExistence type="inferred from homology"/>
<dbReference type="NCBIfam" id="TIGR01763">
    <property type="entry name" value="MalateDH_bact"/>
    <property type="match status" value="1"/>
</dbReference>
<dbReference type="Pfam" id="PF02866">
    <property type="entry name" value="Ldh_1_C"/>
    <property type="match status" value="1"/>
</dbReference>
<evidence type="ECO:0000256" key="4">
    <source>
        <dbReference type="HAMAP-Rule" id="MF_00487"/>
    </source>
</evidence>
<accession>A0A1V1P6X1</accession>
<evidence type="ECO:0000256" key="1">
    <source>
        <dbReference type="ARBA" id="ARBA00022532"/>
    </source>
</evidence>
<dbReference type="CDD" id="cd01339">
    <property type="entry name" value="LDH-like_MDH"/>
    <property type="match status" value="1"/>
</dbReference>
<evidence type="ECO:0000256" key="3">
    <source>
        <dbReference type="ARBA" id="ARBA00023027"/>
    </source>
</evidence>
<feature type="binding site" evidence="4 7">
    <location>
        <position position="33"/>
    </location>
    <ligand>
        <name>NAD(+)</name>
        <dbReference type="ChEBI" id="CHEBI:57540"/>
    </ligand>
</feature>
<keyword evidence="2 4" id="KW-0560">Oxidoreductase</keyword>
<dbReference type="InterPro" id="IPR001236">
    <property type="entry name" value="Lactate/malate_DH_N"/>
</dbReference>
<evidence type="ECO:0000256" key="6">
    <source>
        <dbReference type="PIRSR" id="PIRSR000102-2"/>
    </source>
</evidence>
<reference evidence="11" key="1">
    <citation type="submission" date="2012-11" db="EMBL/GenBank/DDBJ databases">
        <authorList>
            <person name="Lucero-Rivera Y.E."/>
            <person name="Tovar-Ramirez D."/>
        </authorList>
    </citation>
    <scope>NUCLEOTIDE SEQUENCE [LARGE SCALE GENOMIC DNA]</scope>
    <source>
        <strain evidence="11">Araruama</strain>
    </source>
</reference>
<feature type="active site" description="Proton acceptor" evidence="4 5">
    <location>
        <position position="175"/>
    </location>
</feature>
<evidence type="ECO:0000259" key="9">
    <source>
        <dbReference type="Pfam" id="PF02866"/>
    </source>
</evidence>